<dbReference type="EMBL" id="FOFU01000001">
    <property type="protein sequence ID" value="SEP84173.1"/>
    <property type="molecule type" value="Genomic_DNA"/>
</dbReference>
<dbReference type="InterPro" id="IPR003593">
    <property type="entry name" value="AAA+_ATPase"/>
</dbReference>
<protein>
    <submittedName>
        <fullName evidence="5">ABC-2 type transport system ATP-binding protein</fullName>
    </submittedName>
</protein>
<dbReference type="STRING" id="163.SAMN04487775_102343"/>
<evidence type="ECO:0000259" key="4">
    <source>
        <dbReference type="PROSITE" id="PS50893"/>
    </source>
</evidence>
<evidence type="ECO:0000313" key="6">
    <source>
        <dbReference type="Proteomes" id="UP000182360"/>
    </source>
</evidence>
<evidence type="ECO:0000256" key="1">
    <source>
        <dbReference type="ARBA" id="ARBA00022448"/>
    </source>
</evidence>
<dbReference type="GO" id="GO:0005524">
    <property type="term" value="F:ATP binding"/>
    <property type="evidence" value="ECO:0007669"/>
    <property type="project" value="UniProtKB-KW"/>
</dbReference>
<evidence type="ECO:0000313" key="5">
    <source>
        <dbReference type="EMBL" id="SEP84173.1"/>
    </source>
</evidence>
<dbReference type="InterPro" id="IPR017871">
    <property type="entry name" value="ABC_transporter-like_CS"/>
</dbReference>
<dbReference type="OrthoDB" id="9775135at2"/>
<reference evidence="5 6" key="1">
    <citation type="submission" date="2016-10" db="EMBL/GenBank/DDBJ databases">
        <authorList>
            <person name="de Groot N.N."/>
        </authorList>
    </citation>
    <scope>NUCLEOTIDE SEQUENCE [LARGE SCALE GENOMIC DNA]</scope>
    <source>
        <strain evidence="5 6">B25</strain>
    </source>
</reference>
<dbReference type="Proteomes" id="UP000182360">
    <property type="component" value="Unassembled WGS sequence"/>
</dbReference>
<evidence type="ECO:0000256" key="2">
    <source>
        <dbReference type="ARBA" id="ARBA00022741"/>
    </source>
</evidence>
<dbReference type="Gene3D" id="3.40.50.300">
    <property type="entry name" value="P-loop containing nucleotide triphosphate hydrolases"/>
    <property type="match status" value="1"/>
</dbReference>
<dbReference type="InterPro" id="IPR051782">
    <property type="entry name" value="ABC_Transporter_VariousFunc"/>
</dbReference>
<name>A0A1H9B659_9SPIR</name>
<keyword evidence="6" id="KW-1185">Reference proteome</keyword>
<dbReference type="SUPFAM" id="SSF52540">
    <property type="entry name" value="P-loop containing nucleoside triphosphate hydrolases"/>
    <property type="match status" value="1"/>
</dbReference>
<organism evidence="5 6">
    <name type="scientific">Treponema bryantii</name>
    <dbReference type="NCBI Taxonomy" id="163"/>
    <lineage>
        <taxon>Bacteria</taxon>
        <taxon>Pseudomonadati</taxon>
        <taxon>Spirochaetota</taxon>
        <taxon>Spirochaetia</taxon>
        <taxon>Spirochaetales</taxon>
        <taxon>Treponemataceae</taxon>
        <taxon>Treponema</taxon>
    </lineage>
</organism>
<proteinExistence type="predicted"/>
<dbReference type="PANTHER" id="PTHR42939:SF1">
    <property type="entry name" value="ABC TRANSPORTER ATP-BINDING PROTEIN ALBC-RELATED"/>
    <property type="match status" value="1"/>
</dbReference>
<keyword evidence="1" id="KW-0813">Transport</keyword>
<accession>A0A1H9B659</accession>
<dbReference type="Pfam" id="PF00005">
    <property type="entry name" value="ABC_tran"/>
    <property type="match status" value="1"/>
</dbReference>
<dbReference type="PROSITE" id="PS00211">
    <property type="entry name" value="ABC_TRANSPORTER_1"/>
    <property type="match status" value="1"/>
</dbReference>
<dbReference type="InterPro" id="IPR027417">
    <property type="entry name" value="P-loop_NTPase"/>
</dbReference>
<dbReference type="AlphaFoldDB" id="A0A1H9B659"/>
<keyword evidence="2" id="KW-0547">Nucleotide-binding</keyword>
<dbReference type="PROSITE" id="PS50893">
    <property type="entry name" value="ABC_TRANSPORTER_2"/>
    <property type="match status" value="1"/>
</dbReference>
<evidence type="ECO:0000256" key="3">
    <source>
        <dbReference type="ARBA" id="ARBA00022840"/>
    </source>
</evidence>
<feature type="domain" description="ABC transporter" evidence="4">
    <location>
        <begin position="2"/>
        <end position="238"/>
    </location>
</feature>
<dbReference type="GO" id="GO:0016887">
    <property type="term" value="F:ATP hydrolysis activity"/>
    <property type="evidence" value="ECO:0007669"/>
    <property type="project" value="InterPro"/>
</dbReference>
<dbReference type="SMART" id="SM00382">
    <property type="entry name" value="AAA"/>
    <property type="match status" value="1"/>
</dbReference>
<dbReference type="RefSeq" id="WP_074640710.1">
    <property type="nucleotide sequence ID" value="NZ_FOFU01000001.1"/>
</dbReference>
<dbReference type="PANTHER" id="PTHR42939">
    <property type="entry name" value="ABC TRANSPORTER ATP-BINDING PROTEIN ALBC-RELATED"/>
    <property type="match status" value="1"/>
</dbReference>
<sequence length="247" mass="27278">MIELNSFSKSYKVKNGFAVKDVSLKIKDGEITGLLGPNGSGKTTLIKAVCGFHFPTEGNITITAPDQTRFTTDENPELCMKYIGYVPEIPLLPKDMLVSEFLRYAAEAHGIPEEKIEEACSLVIKECTLEKFLNKKIRTLSKGQQQRVSFAQAIIHNPPNLILDEPVSGLDPAQIIQMRELIQRLAKTKAVLMSTHILQEVRSLCSDIYILSSGHITAQGTEEEISKSAGTKTLEEAFIKLTQGEAL</sequence>
<keyword evidence="3 5" id="KW-0067">ATP-binding</keyword>
<gene>
    <name evidence="5" type="ORF">SAMN04487977_101584</name>
</gene>
<dbReference type="InterPro" id="IPR003439">
    <property type="entry name" value="ABC_transporter-like_ATP-bd"/>
</dbReference>